<keyword evidence="4" id="KW-0255">Endonuclease</keyword>
<dbReference type="Proteomes" id="UP000265515">
    <property type="component" value="Unassembled WGS sequence"/>
</dbReference>
<dbReference type="PANTHER" id="PTHR34072">
    <property type="entry name" value="ENZYMATIC POLYPROTEIN-RELATED"/>
    <property type="match status" value="1"/>
</dbReference>
<dbReference type="SUPFAM" id="SSF56672">
    <property type="entry name" value="DNA/RNA polymerases"/>
    <property type="match status" value="1"/>
</dbReference>
<dbReference type="InterPro" id="IPR043502">
    <property type="entry name" value="DNA/RNA_pol_sf"/>
</dbReference>
<reference evidence="9 10" key="1">
    <citation type="journal article" date="2018" name="Cell">
        <title>The Chara Genome: Secondary Complexity and Implications for Plant Terrestrialization.</title>
        <authorList>
            <person name="Nishiyama T."/>
            <person name="Sakayama H."/>
            <person name="Vries J.D."/>
            <person name="Buschmann H."/>
            <person name="Saint-Marcoux D."/>
            <person name="Ullrich K.K."/>
            <person name="Haas F.B."/>
            <person name="Vanderstraeten L."/>
            <person name="Becker D."/>
            <person name="Lang D."/>
            <person name="Vosolsobe S."/>
            <person name="Rombauts S."/>
            <person name="Wilhelmsson P.K.I."/>
            <person name="Janitza P."/>
            <person name="Kern R."/>
            <person name="Heyl A."/>
            <person name="Rumpler F."/>
            <person name="Villalobos L.I.A.C."/>
            <person name="Clay J.M."/>
            <person name="Skokan R."/>
            <person name="Toyoda A."/>
            <person name="Suzuki Y."/>
            <person name="Kagoshima H."/>
            <person name="Schijlen E."/>
            <person name="Tajeshwar N."/>
            <person name="Catarino B."/>
            <person name="Hetherington A.J."/>
            <person name="Saltykova A."/>
            <person name="Bonnot C."/>
            <person name="Breuninger H."/>
            <person name="Symeonidi A."/>
            <person name="Radhakrishnan G.V."/>
            <person name="Van Nieuwerburgh F."/>
            <person name="Deforce D."/>
            <person name="Chang C."/>
            <person name="Karol K.G."/>
            <person name="Hedrich R."/>
            <person name="Ulvskov P."/>
            <person name="Glockner G."/>
            <person name="Delwiche C.F."/>
            <person name="Petrasek J."/>
            <person name="Van de Peer Y."/>
            <person name="Friml J."/>
            <person name="Beilby M."/>
            <person name="Dolan L."/>
            <person name="Kohara Y."/>
            <person name="Sugano S."/>
            <person name="Fujiyama A."/>
            <person name="Delaux P.-M."/>
            <person name="Quint M."/>
            <person name="TheiBen G."/>
            <person name="Hagemann M."/>
            <person name="Harholt J."/>
            <person name="Dunand C."/>
            <person name="Zachgo S."/>
            <person name="Langdale J."/>
            <person name="Maumus F."/>
            <person name="Straeten D.V.D."/>
            <person name="Gould S.B."/>
            <person name="Rensing S.A."/>
        </authorList>
    </citation>
    <scope>NUCLEOTIDE SEQUENCE [LARGE SCALE GENOMIC DNA]</scope>
    <source>
        <strain evidence="9 10">S276</strain>
    </source>
</reference>
<keyword evidence="1" id="KW-0808">Transferase</keyword>
<accession>A0A388KLQ6</accession>
<keyword evidence="5" id="KW-0378">Hydrolase</keyword>
<protein>
    <recommendedName>
        <fullName evidence="8">Reverse transcriptase RNase H-like domain-containing protein</fullName>
    </recommendedName>
</protein>
<dbReference type="Gramene" id="GBG70986">
    <property type="protein sequence ID" value="GBG70986"/>
    <property type="gene ID" value="CBR_g8286"/>
</dbReference>
<feature type="region of interest" description="Disordered" evidence="7">
    <location>
        <begin position="1362"/>
        <end position="1388"/>
    </location>
</feature>
<evidence type="ECO:0000256" key="5">
    <source>
        <dbReference type="ARBA" id="ARBA00022801"/>
    </source>
</evidence>
<dbReference type="EMBL" id="BFEA01000139">
    <property type="protein sequence ID" value="GBG70986.1"/>
    <property type="molecule type" value="Genomic_DNA"/>
</dbReference>
<feature type="region of interest" description="Disordered" evidence="7">
    <location>
        <begin position="1238"/>
        <end position="1260"/>
    </location>
</feature>
<evidence type="ECO:0000256" key="4">
    <source>
        <dbReference type="ARBA" id="ARBA00022759"/>
    </source>
</evidence>
<evidence type="ECO:0000259" key="8">
    <source>
        <dbReference type="Pfam" id="PF17917"/>
    </source>
</evidence>
<evidence type="ECO:0000313" key="9">
    <source>
        <dbReference type="EMBL" id="GBG70986.1"/>
    </source>
</evidence>
<feature type="region of interest" description="Disordered" evidence="7">
    <location>
        <begin position="284"/>
        <end position="396"/>
    </location>
</feature>
<evidence type="ECO:0000256" key="6">
    <source>
        <dbReference type="ARBA" id="ARBA00022918"/>
    </source>
</evidence>
<evidence type="ECO:0000256" key="2">
    <source>
        <dbReference type="ARBA" id="ARBA00022695"/>
    </source>
</evidence>
<feature type="region of interest" description="Disordered" evidence="7">
    <location>
        <begin position="61"/>
        <end position="99"/>
    </location>
</feature>
<dbReference type="GO" id="GO:0016787">
    <property type="term" value="F:hydrolase activity"/>
    <property type="evidence" value="ECO:0007669"/>
    <property type="project" value="UniProtKB-KW"/>
</dbReference>
<evidence type="ECO:0000256" key="7">
    <source>
        <dbReference type="SAM" id="MobiDB-lite"/>
    </source>
</evidence>
<gene>
    <name evidence="9" type="ORF">CBR_g8286</name>
</gene>
<dbReference type="Pfam" id="PF17917">
    <property type="entry name" value="RT_RNaseH"/>
    <property type="match status" value="1"/>
</dbReference>
<dbReference type="GO" id="GO:0004519">
    <property type="term" value="F:endonuclease activity"/>
    <property type="evidence" value="ECO:0007669"/>
    <property type="project" value="UniProtKB-KW"/>
</dbReference>
<feature type="compositionally biased region" description="Basic and acidic residues" evidence="7">
    <location>
        <begin position="1637"/>
        <end position="1659"/>
    </location>
</feature>
<feature type="compositionally biased region" description="Basic and acidic residues" evidence="7">
    <location>
        <begin position="83"/>
        <end position="99"/>
    </location>
</feature>
<dbReference type="InterPro" id="IPR041373">
    <property type="entry name" value="RT_RNaseH"/>
</dbReference>
<comment type="caution">
    <text evidence="9">The sequence shown here is derived from an EMBL/GenBank/DDBJ whole genome shotgun (WGS) entry which is preliminary data.</text>
</comment>
<feature type="region of interest" description="Disordered" evidence="7">
    <location>
        <begin position="1700"/>
        <end position="1764"/>
    </location>
</feature>
<sequence>MGFRSWDRARGRDALHLVIGLDMGRTVHGSFLINLHQVQGPLRRLPQDGIPVGLVRDRIGKEGANSSNSYPRRRQASPTKQLAEGRAKAREADRKGGKVEVAEAAEEVMAMVDKAVREEAAVAIGIRQEEMMMDKEDKGMEEEGLIGKMLFGLISTNMDGDVYDKFGQYIDPKTPGGMCKEAIRQINEQPAPPAVFRLWQEEEVRSTIKVEELATDGSVRGPESKSPFLVQVEGDEELECEEPASKVLERVEDLVEKMRRLNFKMIMICEKVARPMVYLLGSEAGPSVKPACTALGSSPRSGMTFRPPRGQPAIPQAARTRSKKGDPSSSQKPPEEGEPREKAPTIRAEGEGEDDEEDERLRKQDEEQAALRAKKRKVEDGPERTTKGETTRKQKYAVPLEDGLDIEALVDQLLEGHNELLNLRDILASAPKLREELKARLSRRRMASVRLGDLIPTEAHWAAPGSKMDWKSMATGSVNFLIRGKPCAGMLNTSAEMNIIKEADALRLGMDIDRTDSCFLHGASGRTPFTGTVSNVVVEIERVKNFAGKTEQLRKLVRKDQEWEWGEKQEEVVNGLKAEFREGGLVLGVPDFEVTAVRPFIVETDAGPTALGGVIIQADANGEERPLRFESRTLNGTEKNYLPFKKETLAVLQSLRIFHNHLFGRRFVLRVDPTALACSLKNYAPADPTIARWLTYVWMFDFELERIPGDRNRVDGLSRINWDKASEGAKEDAPSVDAFLDEEEDVRLYINAYAVGVCGAVEQGRSAWLAPAGYERRANIVHKAFVEEDPWGGKDVEWMVKLALAETYRMDEKPLMIENGPQSLSAHAKYIGDVSLLINSLVQASECGEGNQSPVRDGEEDEFEEGEIKEAFRTDEYEGRHYRGAAARAADSRLQDKERWDWLPRVRKEPLKVGDVVLLFDFSKSVTLTGEGVGRVIFSGANSMMAEQSGHRPASMGPSDPFSYDGGHVFPFLDTVVECAMALWLGQAELLARVRGRDEYEGPVARFARDALDWRKFAREMMTLQPHPTDHWGRPIRFNGGNLDDFEDAFVAFGERQGWNESQMHFQVRFWVVPRFADEVDTLVLETADWVALMKALRNAFPPWRRHLLQELTRDWVPEFKEPQRTYHRETRTSRTAETSRPSHRRTRHSSREGFAPPVELEARELVSGSRDTISSPGIEGVPQCPRLEIMGPNETSSVKQPRLKAMARRAPTDERSHSEQASGVPILMIRYGSGVTERRPLGDQQTEEQPRKSPYVSIGPPFQVEAQRADEMGTGVDQPFIAQSSEQQSQEGELQDETEDLLMAQLYCMEPPIGRNRRGVEGEPSPMDREQERIEEEILEVGGAWHVAEGSASDKVAPVVGPEEIPEHSGTREGVTAEGIPERGDQRPTKVLTVEADTPMDGTQGSAGQTSTEMDIALAQELAQLPPMLFPSWLAFERLGQAYQQGGERMVWGRYMQTSFGRGSTPREGLQQQVRRQTRSGIYIEDGAMMRQQEEIKRRRRLKGLEPMAEVDVEQAEGRLAAVLLSEASVEGLVEVLQHVKGLTRRGLDHDERIEEGALRIETLEREFDYTRCQMERVITEWELGRRTGPGLSDQAQRRALDPVGQRGTEGRQVPTGQGPASPEIEPGGTRVGSIARDEQAEQRREPAEEIQDGERTADQRGEILQEGLGELPRAQPAADSPTVLLSLSPLEHVSRFLASGSDEPVSDAAIRSTGRGLSPDTTEGGVAQPEVSSQHEEARQGGLDWQEESGPEAPRRATKRRNDRPRALPVCFFCDDSRHRIEGCAAFQRDMDMGLARRDALGRIRDRNGTLLPKMRHGGRQQLYMQLQMELRED</sequence>
<proteinExistence type="predicted"/>
<evidence type="ECO:0000256" key="1">
    <source>
        <dbReference type="ARBA" id="ARBA00022679"/>
    </source>
</evidence>
<dbReference type="OrthoDB" id="6728785at2759"/>
<feature type="compositionally biased region" description="Basic and acidic residues" evidence="7">
    <location>
        <begin position="333"/>
        <end position="350"/>
    </location>
</feature>
<evidence type="ECO:0000256" key="3">
    <source>
        <dbReference type="ARBA" id="ARBA00022722"/>
    </source>
</evidence>
<evidence type="ECO:0000313" key="10">
    <source>
        <dbReference type="Proteomes" id="UP000265515"/>
    </source>
</evidence>
<keyword evidence="10" id="KW-1185">Reference proteome</keyword>
<keyword evidence="6" id="KW-0695">RNA-directed DNA polymerase</keyword>
<name>A0A388KLQ6_CHABU</name>
<dbReference type="CDD" id="cd09274">
    <property type="entry name" value="RNase_HI_RT_Ty3"/>
    <property type="match status" value="1"/>
</dbReference>
<feature type="domain" description="Reverse transcriptase RNase H-like" evidence="8">
    <location>
        <begin position="598"/>
        <end position="695"/>
    </location>
</feature>
<feature type="compositionally biased region" description="Polar residues" evidence="7">
    <location>
        <begin position="64"/>
        <end position="80"/>
    </location>
</feature>
<keyword evidence="2" id="KW-0548">Nucleotidyltransferase</keyword>
<keyword evidence="3" id="KW-0540">Nuclease</keyword>
<feature type="region of interest" description="Disordered" evidence="7">
    <location>
        <begin position="1125"/>
        <end position="1203"/>
    </location>
</feature>
<feature type="compositionally biased region" description="Basic and acidic residues" evidence="7">
    <location>
        <begin position="377"/>
        <end position="392"/>
    </location>
</feature>
<feature type="compositionally biased region" description="Basic and acidic residues" evidence="7">
    <location>
        <begin position="1125"/>
        <end position="1135"/>
    </location>
</feature>
<dbReference type="PANTHER" id="PTHR34072:SF52">
    <property type="entry name" value="RIBONUCLEASE H"/>
    <property type="match status" value="1"/>
</dbReference>
<dbReference type="GO" id="GO:0003964">
    <property type="term" value="F:RNA-directed DNA polymerase activity"/>
    <property type="evidence" value="ECO:0007669"/>
    <property type="project" value="UniProtKB-KW"/>
</dbReference>
<organism evidence="9 10">
    <name type="scientific">Chara braunii</name>
    <name type="common">Braun's stonewort</name>
    <dbReference type="NCBI Taxonomy" id="69332"/>
    <lineage>
        <taxon>Eukaryota</taxon>
        <taxon>Viridiplantae</taxon>
        <taxon>Streptophyta</taxon>
        <taxon>Charophyceae</taxon>
        <taxon>Charales</taxon>
        <taxon>Characeae</taxon>
        <taxon>Chara</taxon>
    </lineage>
</organism>
<feature type="region of interest" description="Disordered" evidence="7">
    <location>
        <begin position="1588"/>
        <end position="1659"/>
    </location>
</feature>